<organism evidence="7 8">
    <name type="scientific">Chlorella sorokiniana</name>
    <name type="common">Freshwater green alga</name>
    <dbReference type="NCBI Taxonomy" id="3076"/>
    <lineage>
        <taxon>Eukaryota</taxon>
        <taxon>Viridiplantae</taxon>
        <taxon>Chlorophyta</taxon>
        <taxon>core chlorophytes</taxon>
        <taxon>Trebouxiophyceae</taxon>
        <taxon>Chlorellales</taxon>
        <taxon>Chlorellaceae</taxon>
        <taxon>Chlorella clade</taxon>
        <taxon>Chlorella</taxon>
    </lineage>
</organism>
<dbReference type="GO" id="GO:0008270">
    <property type="term" value="F:zinc ion binding"/>
    <property type="evidence" value="ECO:0007669"/>
    <property type="project" value="UniProtKB-KW"/>
</dbReference>
<keyword evidence="8" id="KW-1185">Reference proteome</keyword>
<feature type="coiled-coil region" evidence="5">
    <location>
        <begin position="27"/>
        <end position="54"/>
    </location>
</feature>
<dbReference type="PROSITE" id="PS50865">
    <property type="entry name" value="ZF_MYND_2"/>
    <property type="match status" value="1"/>
</dbReference>
<evidence type="ECO:0000313" key="8">
    <source>
        <dbReference type="Proteomes" id="UP000239899"/>
    </source>
</evidence>
<accession>A0A2P6TRN6</accession>
<proteinExistence type="predicted"/>
<dbReference type="STRING" id="3076.A0A2P6TRN6"/>
<keyword evidence="2 4" id="KW-0863">Zinc-finger</keyword>
<feature type="domain" description="MYND-type" evidence="6">
    <location>
        <begin position="321"/>
        <end position="361"/>
    </location>
</feature>
<evidence type="ECO:0000256" key="1">
    <source>
        <dbReference type="ARBA" id="ARBA00022723"/>
    </source>
</evidence>
<dbReference type="Proteomes" id="UP000239899">
    <property type="component" value="Unassembled WGS sequence"/>
</dbReference>
<dbReference type="EMBL" id="LHPG02000008">
    <property type="protein sequence ID" value="PRW56729.1"/>
    <property type="molecule type" value="Genomic_DNA"/>
</dbReference>
<dbReference type="PROSITE" id="PS01360">
    <property type="entry name" value="ZF_MYND_1"/>
    <property type="match status" value="1"/>
</dbReference>
<evidence type="ECO:0000259" key="6">
    <source>
        <dbReference type="PROSITE" id="PS50865"/>
    </source>
</evidence>
<dbReference type="SUPFAM" id="SSF144232">
    <property type="entry name" value="HIT/MYND zinc finger-like"/>
    <property type="match status" value="1"/>
</dbReference>
<reference evidence="7 8" key="1">
    <citation type="journal article" date="2018" name="Plant J.">
        <title>Genome sequences of Chlorella sorokiniana UTEX 1602 and Micractinium conductrix SAG 241.80: implications to maltose excretion by a green alga.</title>
        <authorList>
            <person name="Arriola M.B."/>
            <person name="Velmurugan N."/>
            <person name="Zhang Y."/>
            <person name="Plunkett M.H."/>
            <person name="Hondzo H."/>
            <person name="Barney B.M."/>
        </authorList>
    </citation>
    <scope>NUCLEOTIDE SEQUENCE [LARGE SCALE GENOMIC DNA]</scope>
    <source>
        <strain evidence="8">UTEX 1602</strain>
    </source>
</reference>
<name>A0A2P6TRN6_CHLSO</name>
<gene>
    <name evidence="7" type="ORF">C2E21_4576</name>
</gene>
<evidence type="ECO:0000256" key="5">
    <source>
        <dbReference type="SAM" id="Coils"/>
    </source>
</evidence>
<dbReference type="Gene3D" id="6.10.140.2220">
    <property type="match status" value="1"/>
</dbReference>
<evidence type="ECO:0000256" key="4">
    <source>
        <dbReference type="PROSITE-ProRule" id="PRU00134"/>
    </source>
</evidence>
<evidence type="ECO:0000313" key="7">
    <source>
        <dbReference type="EMBL" id="PRW56729.1"/>
    </source>
</evidence>
<sequence>MRGYELALERLLRERDKLLPEERPPEMLLLIESLQAAEKAAEELEEAAAILREHPLPAHGPLRSIAAEQWQAVLAALDASPAAPVLFKGLVHSVEAAAKSLDATRSNSVCGALFFTRSPQMPRTSHLWCNLWAMTLRWDIHTQGPLLAPCSCWPVWLSASREGRKMKRLLTAGASNAAWVAAGAWQVAKWWQQAPSSAARNRRLEALLEGVRDRATADQCWLLAEEAVSRLASMALWEVEERAKQRRQRSSVPGLTQRAGKLLEQSRQLLNQTKAWLPARIRAQLLNGLRHLEDAQRAWAHAVGARRAWQGERPKLPSKRCSGCTQMALHLRKCAQCQVATYCSRDCQVRYWKEGGHKAECTALAERNK</sequence>
<comment type="caution">
    <text evidence="7">The sequence shown here is derived from an EMBL/GenBank/DDBJ whole genome shotgun (WGS) entry which is preliminary data.</text>
</comment>
<protein>
    <submittedName>
        <fullName evidence="7">HIT MYND zinc finger</fullName>
    </submittedName>
</protein>
<evidence type="ECO:0000256" key="2">
    <source>
        <dbReference type="ARBA" id="ARBA00022771"/>
    </source>
</evidence>
<dbReference type="AlphaFoldDB" id="A0A2P6TRN6"/>
<dbReference type="Pfam" id="PF01753">
    <property type="entry name" value="zf-MYND"/>
    <property type="match status" value="1"/>
</dbReference>
<evidence type="ECO:0000256" key="3">
    <source>
        <dbReference type="ARBA" id="ARBA00022833"/>
    </source>
</evidence>
<keyword evidence="3" id="KW-0862">Zinc</keyword>
<keyword evidence="5" id="KW-0175">Coiled coil</keyword>
<dbReference type="OrthoDB" id="537437at2759"/>
<keyword evidence="1" id="KW-0479">Metal-binding</keyword>
<dbReference type="InterPro" id="IPR002893">
    <property type="entry name" value="Znf_MYND"/>
</dbReference>